<protein>
    <submittedName>
        <fullName evidence="1">Uncharacterized protein</fullName>
    </submittedName>
</protein>
<accession>A0ABX1Q716</accession>
<name>A0ABX1Q716_9RHOO</name>
<comment type="caution">
    <text evidence="1">The sequence shown here is derived from an EMBL/GenBank/DDBJ whole genome shotgun (WGS) entry which is preliminary data.</text>
</comment>
<dbReference type="EMBL" id="WTVQ01000005">
    <property type="protein sequence ID" value="NMG74103.1"/>
    <property type="molecule type" value="Genomic_DNA"/>
</dbReference>
<reference evidence="1 2" key="1">
    <citation type="submission" date="2019-12" db="EMBL/GenBank/DDBJ databases">
        <title>Comparative genomics gives insights into the taxonomy of the Azoarcus-Aromatoleum group and reveals separate origins of nif in the plant-associated Azoarcus and non-plant-associated Aromatoleum sub-groups.</title>
        <authorList>
            <person name="Lafos M."/>
            <person name="Maluk M."/>
            <person name="Batista M."/>
            <person name="Junghare M."/>
            <person name="Carmona M."/>
            <person name="Faoro H."/>
            <person name="Cruz L.M."/>
            <person name="Battistoni F."/>
            <person name="De Souza E."/>
            <person name="Pedrosa F."/>
            <person name="Chen W.-M."/>
            <person name="Poole P.S."/>
            <person name="Dixon R.A."/>
            <person name="James E.K."/>
        </authorList>
    </citation>
    <scope>NUCLEOTIDE SEQUENCE [LARGE SCALE GENOMIC DNA]</scope>
    <source>
        <strain evidence="1 2">22Lin</strain>
    </source>
</reference>
<sequence>MRYCAEYCVDVPDDFPIDELTAFMASARRTLLHPAMGREWNEFAAASNLIGWRYRASSEDWLNYRHSWQTEGVAVNHEGLYRRERALFGMFSAGVACIDSAAYALAALSSHPGVLAIAFGPTEQRACSPKQLLEWLAPMPKAAALSQALSKLCASAEWKLWVALRNRMSHRSNLPCIVFGAVGSEPPLAKALHFAATSSTPIVEGDLESFDALHAWLAWSLTELLVEGTNLCAT</sequence>
<dbReference type="Proteomes" id="UP000648984">
    <property type="component" value="Unassembled WGS sequence"/>
</dbReference>
<organism evidence="1 2">
    <name type="scientific">Aromatoleum diolicum</name>
    <dbReference type="NCBI Taxonomy" id="75796"/>
    <lineage>
        <taxon>Bacteria</taxon>
        <taxon>Pseudomonadati</taxon>
        <taxon>Pseudomonadota</taxon>
        <taxon>Betaproteobacteria</taxon>
        <taxon>Rhodocyclales</taxon>
        <taxon>Rhodocyclaceae</taxon>
        <taxon>Aromatoleum</taxon>
    </lineage>
</organism>
<dbReference type="RefSeq" id="WP_169259249.1">
    <property type="nucleotide sequence ID" value="NZ_WTVQ01000005.1"/>
</dbReference>
<evidence type="ECO:0000313" key="2">
    <source>
        <dbReference type="Proteomes" id="UP000648984"/>
    </source>
</evidence>
<proteinExistence type="predicted"/>
<gene>
    <name evidence="1" type="ORF">GPA25_04970</name>
</gene>
<evidence type="ECO:0000313" key="1">
    <source>
        <dbReference type="EMBL" id="NMG74103.1"/>
    </source>
</evidence>
<keyword evidence="2" id="KW-1185">Reference proteome</keyword>